<feature type="transmembrane region" description="Helical" evidence="6">
    <location>
        <begin position="286"/>
        <end position="308"/>
    </location>
</feature>
<dbReference type="EMBL" id="GG666644">
    <property type="protein sequence ID" value="EEN46354.1"/>
    <property type="molecule type" value="Genomic_DNA"/>
</dbReference>
<proteinExistence type="predicted"/>
<evidence type="ECO:0000256" key="2">
    <source>
        <dbReference type="ARBA" id="ARBA00022475"/>
    </source>
</evidence>
<dbReference type="PRINTS" id="PR00237">
    <property type="entry name" value="GPCRRHODOPSN"/>
</dbReference>
<organism>
    <name type="scientific">Branchiostoma floridae</name>
    <name type="common">Florida lancelet</name>
    <name type="synonym">Amphioxus</name>
    <dbReference type="NCBI Taxonomy" id="7739"/>
    <lineage>
        <taxon>Eukaryota</taxon>
        <taxon>Metazoa</taxon>
        <taxon>Chordata</taxon>
        <taxon>Cephalochordata</taxon>
        <taxon>Leptocardii</taxon>
        <taxon>Amphioxiformes</taxon>
        <taxon>Branchiostomatidae</taxon>
        <taxon>Branchiostoma</taxon>
    </lineage>
</organism>
<evidence type="ECO:0000313" key="8">
    <source>
        <dbReference type="EMBL" id="EEN46354.1"/>
    </source>
</evidence>
<dbReference type="Pfam" id="PF00001">
    <property type="entry name" value="7tm_1"/>
    <property type="match status" value="1"/>
</dbReference>
<feature type="transmembrane region" description="Helical" evidence="6">
    <location>
        <begin position="47"/>
        <end position="70"/>
    </location>
</feature>
<evidence type="ECO:0000259" key="7">
    <source>
        <dbReference type="PROSITE" id="PS50262"/>
    </source>
</evidence>
<feature type="transmembrane region" description="Helical" evidence="6">
    <location>
        <begin position="256"/>
        <end position="274"/>
    </location>
</feature>
<feature type="transmembrane region" description="Helical" evidence="6">
    <location>
        <begin position="117"/>
        <end position="140"/>
    </location>
</feature>
<evidence type="ECO:0000256" key="3">
    <source>
        <dbReference type="ARBA" id="ARBA00022692"/>
    </source>
</evidence>
<dbReference type="SUPFAM" id="SSF81321">
    <property type="entry name" value="Family A G protein-coupled receptor-like"/>
    <property type="match status" value="1"/>
</dbReference>
<dbReference type="PROSITE" id="PS50262">
    <property type="entry name" value="G_PROTEIN_RECEP_F1_2"/>
    <property type="match status" value="1"/>
</dbReference>
<name>C3ZM98_BRAFL</name>
<dbReference type="InterPro" id="IPR000276">
    <property type="entry name" value="GPCR_Rhodpsn"/>
</dbReference>
<dbReference type="Gene3D" id="1.20.1070.10">
    <property type="entry name" value="Rhodopsin 7-helix transmembrane proteins"/>
    <property type="match status" value="1"/>
</dbReference>
<dbReference type="AlphaFoldDB" id="C3ZM98"/>
<feature type="domain" description="G-protein coupled receptors family 1 profile" evidence="7">
    <location>
        <begin position="65"/>
        <end position="309"/>
    </location>
</feature>
<reference evidence="8" key="1">
    <citation type="journal article" date="2008" name="Nature">
        <title>The amphioxus genome and the evolution of the chordate karyotype.</title>
        <authorList>
            <consortium name="US DOE Joint Genome Institute (JGI-PGF)"/>
            <person name="Putnam N.H."/>
            <person name="Butts T."/>
            <person name="Ferrier D.E.K."/>
            <person name="Furlong R.F."/>
            <person name="Hellsten U."/>
            <person name="Kawashima T."/>
            <person name="Robinson-Rechavi M."/>
            <person name="Shoguchi E."/>
            <person name="Terry A."/>
            <person name="Yu J.-K."/>
            <person name="Benito-Gutierrez E.L."/>
            <person name="Dubchak I."/>
            <person name="Garcia-Fernandez J."/>
            <person name="Gibson-Brown J.J."/>
            <person name="Grigoriev I.V."/>
            <person name="Horton A.C."/>
            <person name="de Jong P.J."/>
            <person name="Jurka J."/>
            <person name="Kapitonov V.V."/>
            <person name="Kohara Y."/>
            <person name="Kuroki Y."/>
            <person name="Lindquist E."/>
            <person name="Lucas S."/>
            <person name="Osoegawa K."/>
            <person name="Pennacchio L.A."/>
            <person name="Salamov A.A."/>
            <person name="Satou Y."/>
            <person name="Sauka-Spengler T."/>
            <person name="Schmutz J."/>
            <person name="Shin-I T."/>
            <person name="Toyoda A."/>
            <person name="Bronner-Fraser M."/>
            <person name="Fujiyama A."/>
            <person name="Holland L.Z."/>
            <person name="Holland P.W.H."/>
            <person name="Satoh N."/>
            <person name="Rokhsar D.S."/>
        </authorList>
    </citation>
    <scope>NUCLEOTIDE SEQUENCE [LARGE SCALE GENOMIC DNA]</scope>
    <source>
        <strain evidence="8">S238N-H82</strain>
        <tissue evidence="8">Testes</tissue>
    </source>
</reference>
<keyword evidence="5 6" id="KW-0472">Membrane</keyword>
<sequence>MSAHHPITTATNRSFSGLLECVLWNVQIMSMSFDKAEAACSAHVGSVMLGTGSAIVCLLAASFINNAIVLCSVVRTRSINKLVYFFTANLAMSDLLAGMELLLYTIAMVEQSSSHEIMYSLTFLMFSQAMSVSGLCLMSINSYVALKYPILFYTQASDIQSYAGVAIVSSWLVLSLLFALPSMGLNCLDTPTESCFGLFHIAFIYGLVAMYVFLAMIILLTNIITFRAIRKRQGRGNEQKQWAREYEKNVHRAQTVMIHAVVAFIAVVVPRIAVVSTCHLDLKTCLMVTGPGGLVVLFVLNSAVNPIASIIRTPDLREGTWLGCMISRKWAKHD</sequence>
<keyword evidence="2" id="KW-1003">Cell membrane</keyword>
<dbReference type="InParanoid" id="C3ZM98"/>
<dbReference type="GO" id="GO:0005886">
    <property type="term" value="C:plasma membrane"/>
    <property type="evidence" value="ECO:0007669"/>
    <property type="project" value="UniProtKB-SubCell"/>
</dbReference>
<evidence type="ECO:0000256" key="4">
    <source>
        <dbReference type="ARBA" id="ARBA00022989"/>
    </source>
</evidence>
<dbReference type="PANTHER" id="PTHR22750">
    <property type="entry name" value="G-PROTEIN COUPLED RECEPTOR"/>
    <property type="match status" value="1"/>
</dbReference>
<gene>
    <name evidence="8" type="ORF">BRAFLDRAFT_76603</name>
</gene>
<comment type="subcellular location">
    <subcellularLocation>
        <location evidence="1">Cell membrane</location>
        <topology evidence="1">Multi-pass membrane protein</topology>
    </subcellularLocation>
</comment>
<evidence type="ECO:0000256" key="6">
    <source>
        <dbReference type="SAM" id="Phobius"/>
    </source>
</evidence>
<feature type="transmembrane region" description="Helical" evidence="6">
    <location>
        <begin position="82"/>
        <end position="105"/>
    </location>
</feature>
<evidence type="ECO:0000256" key="5">
    <source>
        <dbReference type="ARBA" id="ARBA00023136"/>
    </source>
</evidence>
<keyword evidence="4 6" id="KW-1133">Transmembrane helix</keyword>
<keyword evidence="3 6" id="KW-0812">Transmembrane</keyword>
<dbReference type="GO" id="GO:0004930">
    <property type="term" value="F:G protein-coupled receptor activity"/>
    <property type="evidence" value="ECO:0007669"/>
    <property type="project" value="InterPro"/>
</dbReference>
<feature type="transmembrane region" description="Helical" evidence="6">
    <location>
        <begin position="200"/>
        <end position="225"/>
    </location>
</feature>
<accession>C3ZM98</accession>
<feature type="transmembrane region" description="Helical" evidence="6">
    <location>
        <begin position="161"/>
        <end position="180"/>
    </location>
</feature>
<protein>
    <recommendedName>
        <fullName evidence="7">G-protein coupled receptors family 1 profile domain-containing protein</fullName>
    </recommendedName>
</protein>
<evidence type="ECO:0000256" key="1">
    <source>
        <dbReference type="ARBA" id="ARBA00004651"/>
    </source>
</evidence>
<dbReference type="InterPro" id="IPR017452">
    <property type="entry name" value="GPCR_Rhodpsn_7TM"/>
</dbReference>